<feature type="chain" id="PRO_5042050896" evidence="6">
    <location>
        <begin position="27"/>
        <end position="509"/>
    </location>
</feature>
<dbReference type="InterPro" id="IPR001128">
    <property type="entry name" value="Cyt_P450"/>
</dbReference>
<dbReference type="Proteomes" id="UP001209540">
    <property type="component" value="Unassembled WGS sequence"/>
</dbReference>
<dbReference type="PANTHER" id="PTHR24300">
    <property type="entry name" value="CYTOCHROME P450 508A4-RELATED"/>
    <property type="match status" value="1"/>
</dbReference>
<proteinExistence type="inferred from homology"/>
<evidence type="ECO:0000256" key="4">
    <source>
        <dbReference type="PIRSR" id="PIRSR602401-1"/>
    </source>
</evidence>
<evidence type="ECO:0000256" key="1">
    <source>
        <dbReference type="ARBA" id="ARBA00010617"/>
    </source>
</evidence>
<dbReference type="InterPro" id="IPR002401">
    <property type="entry name" value="Cyt_P450_E_grp-I"/>
</dbReference>
<comment type="caution">
    <text evidence="7">The sequence shown here is derived from an EMBL/GenBank/DDBJ whole genome shotgun (WGS) entry which is preliminary data.</text>
</comment>
<dbReference type="InterPro" id="IPR017972">
    <property type="entry name" value="Cyt_P450_CS"/>
</dbReference>
<dbReference type="SUPFAM" id="SSF48264">
    <property type="entry name" value="Cytochrome P450"/>
    <property type="match status" value="1"/>
</dbReference>
<dbReference type="GO" id="GO:0005506">
    <property type="term" value="F:iron ion binding"/>
    <property type="evidence" value="ECO:0007669"/>
    <property type="project" value="InterPro"/>
</dbReference>
<gene>
    <name evidence="7" type="ORF">BDA99DRAFT_494244</name>
</gene>
<dbReference type="GO" id="GO:0016705">
    <property type="term" value="F:oxidoreductase activity, acting on paired donors, with incorporation or reduction of molecular oxygen"/>
    <property type="evidence" value="ECO:0007669"/>
    <property type="project" value="InterPro"/>
</dbReference>
<keyword evidence="4 5" id="KW-0349">Heme</keyword>
<keyword evidence="5" id="KW-0503">Monooxygenase</keyword>
<feature type="signal peptide" evidence="6">
    <location>
        <begin position="1"/>
        <end position="26"/>
    </location>
</feature>
<accession>A0AAD5KB11</accession>
<evidence type="ECO:0000313" key="7">
    <source>
        <dbReference type="EMBL" id="KAI9276834.1"/>
    </source>
</evidence>
<dbReference type="InterPro" id="IPR050182">
    <property type="entry name" value="Cytochrome_P450_fam2"/>
</dbReference>
<dbReference type="PROSITE" id="PS00086">
    <property type="entry name" value="CYTOCHROME_P450"/>
    <property type="match status" value="1"/>
</dbReference>
<dbReference type="GO" id="GO:0004497">
    <property type="term" value="F:monooxygenase activity"/>
    <property type="evidence" value="ECO:0007669"/>
    <property type="project" value="UniProtKB-KW"/>
</dbReference>
<dbReference type="Pfam" id="PF00067">
    <property type="entry name" value="p450"/>
    <property type="match status" value="1"/>
</dbReference>
<keyword evidence="6" id="KW-0732">Signal</keyword>
<evidence type="ECO:0000256" key="6">
    <source>
        <dbReference type="SAM" id="SignalP"/>
    </source>
</evidence>
<protein>
    <submittedName>
        <fullName evidence="7">Cytochrome P450</fullName>
    </submittedName>
</protein>
<reference evidence="7" key="2">
    <citation type="submission" date="2023-02" db="EMBL/GenBank/DDBJ databases">
        <authorList>
            <consortium name="DOE Joint Genome Institute"/>
            <person name="Mondo S.J."/>
            <person name="Chang Y."/>
            <person name="Wang Y."/>
            <person name="Ahrendt S."/>
            <person name="Andreopoulos W."/>
            <person name="Barry K."/>
            <person name="Beard J."/>
            <person name="Benny G.L."/>
            <person name="Blankenship S."/>
            <person name="Bonito G."/>
            <person name="Cuomo C."/>
            <person name="Desiro A."/>
            <person name="Gervers K.A."/>
            <person name="Hundley H."/>
            <person name="Kuo A."/>
            <person name="LaButti K."/>
            <person name="Lang B.F."/>
            <person name="Lipzen A."/>
            <person name="O'Donnell K."/>
            <person name="Pangilinan J."/>
            <person name="Reynolds N."/>
            <person name="Sandor L."/>
            <person name="Smith M.W."/>
            <person name="Tsang A."/>
            <person name="Grigoriev I.V."/>
            <person name="Stajich J.E."/>
            <person name="Spatafora J.W."/>
        </authorList>
    </citation>
    <scope>NUCLEOTIDE SEQUENCE</scope>
    <source>
        <strain evidence="7">RSA 2281</strain>
    </source>
</reference>
<keyword evidence="3 4" id="KW-0408">Iron</keyword>
<evidence type="ECO:0000256" key="2">
    <source>
        <dbReference type="ARBA" id="ARBA00022723"/>
    </source>
</evidence>
<name>A0AAD5KB11_9FUNG</name>
<keyword evidence="5" id="KW-0560">Oxidoreductase</keyword>
<evidence type="ECO:0000313" key="8">
    <source>
        <dbReference type="Proteomes" id="UP001209540"/>
    </source>
</evidence>
<dbReference type="InterPro" id="IPR036396">
    <property type="entry name" value="Cyt_P450_sf"/>
</dbReference>
<dbReference type="PRINTS" id="PR00463">
    <property type="entry name" value="EP450I"/>
</dbReference>
<comment type="cofactor">
    <cofactor evidence="4">
        <name>heme</name>
        <dbReference type="ChEBI" id="CHEBI:30413"/>
    </cofactor>
</comment>
<evidence type="ECO:0000256" key="5">
    <source>
        <dbReference type="RuleBase" id="RU000461"/>
    </source>
</evidence>
<dbReference type="GO" id="GO:0020037">
    <property type="term" value="F:heme binding"/>
    <property type="evidence" value="ECO:0007669"/>
    <property type="project" value="InterPro"/>
</dbReference>
<keyword evidence="2 4" id="KW-0479">Metal-binding</keyword>
<dbReference type="Gene3D" id="1.10.630.10">
    <property type="entry name" value="Cytochrome P450"/>
    <property type="match status" value="1"/>
</dbReference>
<comment type="similarity">
    <text evidence="1 5">Belongs to the cytochrome P450 family.</text>
</comment>
<feature type="binding site" description="axial binding residue" evidence="4">
    <location>
        <position position="450"/>
    </location>
    <ligand>
        <name>heme</name>
        <dbReference type="ChEBI" id="CHEBI:30413"/>
    </ligand>
    <ligandPart>
        <name>Fe</name>
        <dbReference type="ChEBI" id="CHEBI:18248"/>
    </ligandPart>
</feature>
<evidence type="ECO:0000256" key="3">
    <source>
        <dbReference type="ARBA" id="ARBA00023004"/>
    </source>
</evidence>
<organism evidence="7 8">
    <name type="scientific">Phascolomyces articulosus</name>
    <dbReference type="NCBI Taxonomy" id="60185"/>
    <lineage>
        <taxon>Eukaryota</taxon>
        <taxon>Fungi</taxon>
        <taxon>Fungi incertae sedis</taxon>
        <taxon>Mucoromycota</taxon>
        <taxon>Mucoromycotina</taxon>
        <taxon>Mucoromycetes</taxon>
        <taxon>Mucorales</taxon>
        <taxon>Lichtheimiaceae</taxon>
        <taxon>Phascolomyces</taxon>
    </lineage>
</organism>
<sequence length="509" mass="58227">MGTVFSTLATMAMMAIGFLLAQIAQAYIWDGKNEDGTIKAPWAPSPPHLPWYWNGYKEFQTNTYRALTYWSQQLGSIYSIKMFQKRVIVLNHASVVRKALVELDQWNSSRPLTTDAIETIMGDQGKTVFTAQFTAHWGRLRRAINKVLRDAPVVLDVVGKDKKNKKNSTMQQFQNVLHQGKVDPTLLRTMTNRLAMEAVIHMVMGEQSKLDPEWIDTLIQVCHDIEQLQSSRWYYQYGSLVPFVRTLGLLLGGQHRVVQLRNKALDILLQMDPITNGNSVPTSLSNIEPSKNDPTPEPIPAEEIMINTLHLIMHGYCLLATSFFTLLQRLAQQSPIIQQQMATNPAWTTSFVAETLRYTPPLRLYTHTAKKDHTMEWQETSYRVDEGTYWLINLDKIHFDASYYPNPYQFDPERFLMNNKDQVPSILDDEKRTQGGVKDHLAFGVGRRGCLGSRASQRWMVTLLTRIVQEYELRGGDPDTLVDHSTGIWSWTGRTETKGATIEFIKKTN</sequence>
<dbReference type="CDD" id="cd00302">
    <property type="entry name" value="cytochrome_P450"/>
    <property type="match status" value="1"/>
</dbReference>
<keyword evidence="8" id="KW-1185">Reference proteome</keyword>
<dbReference type="EMBL" id="JAIXMP010000002">
    <property type="protein sequence ID" value="KAI9276834.1"/>
    <property type="molecule type" value="Genomic_DNA"/>
</dbReference>
<dbReference type="AlphaFoldDB" id="A0AAD5KB11"/>
<reference evidence="7" key="1">
    <citation type="journal article" date="2022" name="IScience">
        <title>Evolution of zygomycete secretomes and the origins of terrestrial fungal ecologies.</title>
        <authorList>
            <person name="Chang Y."/>
            <person name="Wang Y."/>
            <person name="Mondo S."/>
            <person name="Ahrendt S."/>
            <person name="Andreopoulos W."/>
            <person name="Barry K."/>
            <person name="Beard J."/>
            <person name="Benny G.L."/>
            <person name="Blankenship S."/>
            <person name="Bonito G."/>
            <person name="Cuomo C."/>
            <person name="Desiro A."/>
            <person name="Gervers K.A."/>
            <person name="Hundley H."/>
            <person name="Kuo A."/>
            <person name="LaButti K."/>
            <person name="Lang B.F."/>
            <person name="Lipzen A."/>
            <person name="O'Donnell K."/>
            <person name="Pangilinan J."/>
            <person name="Reynolds N."/>
            <person name="Sandor L."/>
            <person name="Smith M.E."/>
            <person name="Tsang A."/>
            <person name="Grigoriev I.V."/>
            <person name="Stajich J.E."/>
            <person name="Spatafora J.W."/>
        </authorList>
    </citation>
    <scope>NUCLEOTIDE SEQUENCE</scope>
    <source>
        <strain evidence="7">RSA 2281</strain>
    </source>
</reference>